<dbReference type="Pfam" id="PF15244">
    <property type="entry name" value="HSD3"/>
    <property type="match status" value="1"/>
</dbReference>
<organism evidence="2 3">
    <name type="scientific">Ridgeia piscesae</name>
    <name type="common">Tubeworm</name>
    <dbReference type="NCBI Taxonomy" id="27915"/>
    <lineage>
        <taxon>Eukaryota</taxon>
        <taxon>Metazoa</taxon>
        <taxon>Spiralia</taxon>
        <taxon>Lophotrochozoa</taxon>
        <taxon>Annelida</taxon>
        <taxon>Polychaeta</taxon>
        <taxon>Sedentaria</taxon>
        <taxon>Canalipalpata</taxon>
        <taxon>Sabellida</taxon>
        <taxon>Siboglinidae</taxon>
        <taxon>Ridgeia</taxon>
    </lineage>
</organism>
<dbReference type="EMBL" id="JAODUO010000188">
    <property type="protein sequence ID" value="KAK2186822.1"/>
    <property type="molecule type" value="Genomic_DNA"/>
</dbReference>
<protein>
    <submittedName>
        <fullName evidence="2">Uncharacterized protein</fullName>
    </submittedName>
</protein>
<dbReference type="GO" id="GO:0036064">
    <property type="term" value="C:ciliary basal body"/>
    <property type="evidence" value="ECO:0007669"/>
    <property type="project" value="TreeGrafter"/>
</dbReference>
<keyword evidence="3" id="KW-1185">Reference proteome</keyword>
<feature type="region of interest" description="Disordered" evidence="1">
    <location>
        <begin position="156"/>
        <end position="192"/>
    </location>
</feature>
<dbReference type="AlphaFoldDB" id="A0AAD9P2A9"/>
<dbReference type="PANTHER" id="PTHR14917:SF4">
    <property type="entry name" value="SPERMATOGENESIS-ASSOCIATED 7"/>
    <property type="match status" value="1"/>
</dbReference>
<evidence type="ECO:0000313" key="3">
    <source>
        <dbReference type="Proteomes" id="UP001209878"/>
    </source>
</evidence>
<comment type="caution">
    <text evidence="2">The sequence shown here is derived from an EMBL/GenBank/DDBJ whole genome shotgun (WGS) entry which is preliminary data.</text>
</comment>
<dbReference type="InterPro" id="IPR029357">
    <property type="entry name" value="SPATA7"/>
</dbReference>
<dbReference type="GO" id="GO:0005930">
    <property type="term" value="C:axoneme"/>
    <property type="evidence" value="ECO:0007669"/>
    <property type="project" value="TreeGrafter"/>
</dbReference>
<dbReference type="PANTHER" id="PTHR14917">
    <property type="entry name" value="SPERMATOGENESIS-ASSOCIATED PROTEIN 7"/>
    <property type="match status" value="1"/>
</dbReference>
<feature type="compositionally biased region" description="Basic and acidic residues" evidence="1">
    <location>
        <begin position="120"/>
        <end position="136"/>
    </location>
</feature>
<dbReference type="Proteomes" id="UP001209878">
    <property type="component" value="Unassembled WGS sequence"/>
</dbReference>
<dbReference type="GO" id="GO:0000226">
    <property type="term" value="P:microtubule cytoskeleton organization"/>
    <property type="evidence" value="ECO:0007669"/>
    <property type="project" value="TreeGrafter"/>
</dbReference>
<accession>A0AAD9P2A9</accession>
<sequence length="397" mass="44685">MPRGHMELKSSALCTTDGKLVSQYLVVEHMAAHYKKLNEAKSRIDSTSPKAWAVSTKVRDRFRREALRQDISHHQAWLASRSARHSARASLTGSQGHRSPRAHHSARLDDRDFDDIDGATLRDHSPVGREDGATGRLRLSEDDLHLVNQIIQDSRTSPSKYHHKQMLSNIPPPVRGSKTGQATSHMTFRPPKSQLLHSYTASPNYLSSVALGRHQGDVTNHHVTPRGGDLLEKQAHKFTEEKPFMPRTLKTNCTSKLTEFKYYNPPPKKHVAKSWKDGRGSAGMLRSETPMTESVDLMHETLMSRDAARVPPSDIPPLDISLDADHLLWLKEQSKMAQLRKSQKCKERFILCSRVIGRGVGLWMRLVLSEASQLFNVRLICFVGSPAYVSTFLPKGM</sequence>
<feature type="region of interest" description="Disordered" evidence="1">
    <location>
        <begin position="76"/>
        <end position="136"/>
    </location>
</feature>
<proteinExistence type="predicted"/>
<reference evidence="2" key="1">
    <citation type="journal article" date="2023" name="Mol. Biol. Evol.">
        <title>Third-Generation Sequencing Reveals the Adaptive Role of the Epigenome in Three Deep-Sea Polychaetes.</title>
        <authorList>
            <person name="Perez M."/>
            <person name="Aroh O."/>
            <person name="Sun Y."/>
            <person name="Lan Y."/>
            <person name="Juniper S.K."/>
            <person name="Young C.R."/>
            <person name="Angers B."/>
            <person name="Qian P.Y."/>
        </authorList>
    </citation>
    <scope>NUCLEOTIDE SEQUENCE</scope>
    <source>
        <strain evidence="2">R07B-5</strain>
    </source>
</reference>
<name>A0AAD9P2A9_RIDPI</name>
<evidence type="ECO:0000256" key="1">
    <source>
        <dbReference type="SAM" id="MobiDB-lite"/>
    </source>
</evidence>
<evidence type="ECO:0000313" key="2">
    <source>
        <dbReference type="EMBL" id="KAK2186822.1"/>
    </source>
</evidence>
<gene>
    <name evidence="2" type="ORF">NP493_188g06019</name>
</gene>